<sequence length="432" mass="45206">MKRLNIFTAGVASLAGLLFGFDTAVISGVTTALRKVFELSDAGLGLTVAVALLGTCVGALGAGLVGNRLGGRDTLKMVGFLFALASIGCAFAPDIYVFGVSRLALGVAVGGASVLAPVYISEIVPARHRGFMVGLFQFNIVLGILLAYLSNFLVGQLVGGIDVWRWKVGVAAVPSIFFFAMLFAIPQSARWLVSKGRIAEAEASLRRVGAHETLSEISAPEEGQGRLNWRLHKKPIVLAVSLAFLNQFTGINAILYYLNDIFASAGFGNVSGDLQAVAVGLANLLATLVGMTLIDRLGRKTLLVTGACVMAIALAGVALVMGSGQGSQYLLALLVVYILAFASSQGAVIWVYLSEIFPTSVRSTGQSMGSATHWIVNFAITLLFPIIAAHARGLPFAVFAVITLAGAFAVARFFPETKGTSLETLAGTIGHH</sequence>
<proteinExistence type="inferred from homology"/>
<keyword evidence="11" id="KW-1185">Reference proteome</keyword>
<dbReference type="PANTHER" id="PTHR48020:SF12">
    <property type="entry name" value="PROTON MYO-INOSITOL COTRANSPORTER"/>
    <property type="match status" value="1"/>
</dbReference>
<keyword evidence="6 8" id="KW-0472">Membrane</keyword>
<evidence type="ECO:0000313" key="11">
    <source>
        <dbReference type="Proteomes" id="UP001279660"/>
    </source>
</evidence>
<feature type="transmembrane region" description="Helical" evidence="8">
    <location>
        <begin position="166"/>
        <end position="185"/>
    </location>
</feature>
<evidence type="ECO:0000256" key="2">
    <source>
        <dbReference type="ARBA" id="ARBA00010992"/>
    </source>
</evidence>
<evidence type="ECO:0000256" key="5">
    <source>
        <dbReference type="ARBA" id="ARBA00022989"/>
    </source>
</evidence>
<dbReference type="NCBIfam" id="TIGR00879">
    <property type="entry name" value="SP"/>
    <property type="match status" value="1"/>
</dbReference>
<dbReference type="InterPro" id="IPR050814">
    <property type="entry name" value="Myo-inositol_Transporter"/>
</dbReference>
<evidence type="ECO:0000256" key="8">
    <source>
        <dbReference type="SAM" id="Phobius"/>
    </source>
</evidence>
<dbReference type="SUPFAM" id="SSF103473">
    <property type="entry name" value="MFS general substrate transporter"/>
    <property type="match status" value="1"/>
</dbReference>
<dbReference type="Proteomes" id="UP001279660">
    <property type="component" value="Unassembled WGS sequence"/>
</dbReference>
<feature type="domain" description="Major facilitator superfamily (MFS) profile" evidence="9">
    <location>
        <begin position="8"/>
        <end position="418"/>
    </location>
</feature>
<feature type="transmembrane region" description="Helical" evidence="8">
    <location>
        <begin position="301"/>
        <end position="323"/>
    </location>
</feature>
<evidence type="ECO:0000256" key="4">
    <source>
        <dbReference type="ARBA" id="ARBA00022692"/>
    </source>
</evidence>
<dbReference type="InterPro" id="IPR005828">
    <property type="entry name" value="MFS_sugar_transport-like"/>
</dbReference>
<evidence type="ECO:0000259" key="9">
    <source>
        <dbReference type="PROSITE" id="PS50850"/>
    </source>
</evidence>
<dbReference type="InterPro" id="IPR005829">
    <property type="entry name" value="Sugar_transporter_CS"/>
</dbReference>
<organism evidence="10 11">
    <name type="scientific">Sphingomonas echinoides</name>
    <dbReference type="NCBI Taxonomy" id="59803"/>
    <lineage>
        <taxon>Bacteria</taxon>
        <taxon>Pseudomonadati</taxon>
        <taxon>Pseudomonadota</taxon>
        <taxon>Alphaproteobacteria</taxon>
        <taxon>Sphingomonadales</taxon>
        <taxon>Sphingomonadaceae</taxon>
        <taxon>Sphingomonas</taxon>
    </lineage>
</organism>
<evidence type="ECO:0000256" key="6">
    <source>
        <dbReference type="ARBA" id="ARBA00023136"/>
    </source>
</evidence>
<feature type="transmembrane region" description="Helical" evidence="8">
    <location>
        <begin position="397"/>
        <end position="414"/>
    </location>
</feature>
<evidence type="ECO:0000256" key="1">
    <source>
        <dbReference type="ARBA" id="ARBA00004141"/>
    </source>
</evidence>
<dbReference type="InterPro" id="IPR020846">
    <property type="entry name" value="MFS_dom"/>
</dbReference>
<feature type="transmembrane region" description="Helical" evidence="8">
    <location>
        <begin position="77"/>
        <end position="97"/>
    </location>
</feature>
<evidence type="ECO:0000256" key="3">
    <source>
        <dbReference type="ARBA" id="ARBA00022448"/>
    </source>
</evidence>
<keyword evidence="4 8" id="KW-0812">Transmembrane</keyword>
<dbReference type="RefSeq" id="WP_010407600.1">
    <property type="nucleotide sequence ID" value="NZ_JAWXXV010000001.1"/>
</dbReference>
<name>A0ABU4PNZ1_9SPHN</name>
<keyword evidence="5 8" id="KW-1133">Transmembrane helix</keyword>
<keyword evidence="3 7" id="KW-0813">Transport</keyword>
<feature type="transmembrane region" description="Helical" evidence="8">
    <location>
        <begin position="103"/>
        <end position="120"/>
    </location>
</feature>
<feature type="transmembrane region" description="Helical" evidence="8">
    <location>
        <begin position="274"/>
        <end position="294"/>
    </location>
</feature>
<dbReference type="PROSITE" id="PS50850">
    <property type="entry name" value="MFS"/>
    <property type="match status" value="1"/>
</dbReference>
<feature type="transmembrane region" description="Helical" evidence="8">
    <location>
        <begin position="132"/>
        <end position="154"/>
    </location>
</feature>
<dbReference type="InterPro" id="IPR003663">
    <property type="entry name" value="Sugar/inositol_transpt"/>
</dbReference>
<comment type="subcellular location">
    <subcellularLocation>
        <location evidence="1">Membrane</location>
        <topology evidence="1">Multi-pass membrane protein</topology>
    </subcellularLocation>
</comment>
<evidence type="ECO:0000313" key="10">
    <source>
        <dbReference type="EMBL" id="MDX5985669.1"/>
    </source>
</evidence>
<feature type="transmembrane region" description="Helical" evidence="8">
    <location>
        <begin position="236"/>
        <end position="258"/>
    </location>
</feature>
<dbReference type="PRINTS" id="PR00171">
    <property type="entry name" value="SUGRTRNSPORT"/>
</dbReference>
<feature type="transmembrane region" description="Helical" evidence="8">
    <location>
        <begin position="374"/>
        <end position="391"/>
    </location>
</feature>
<comment type="similarity">
    <text evidence="2 7">Belongs to the major facilitator superfamily. Sugar transporter (TC 2.A.1.1) family.</text>
</comment>
<accession>A0ABU4PNZ1</accession>
<reference evidence="10 11" key="1">
    <citation type="submission" date="2023-11" db="EMBL/GenBank/DDBJ databases">
        <title>MicrobeMod: A computational toolkit for identifying prokaryotic methylation and restriction-modification with nanopore sequencing.</title>
        <authorList>
            <person name="Crits-Christoph A."/>
            <person name="Kang S.C."/>
            <person name="Lee H."/>
            <person name="Ostrov N."/>
        </authorList>
    </citation>
    <scope>NUCLEOTIDE SEQUENCE [LARGE SCALE GENOMIC DNA]</scope>
    <source>
        <strain evidence="10 11">ATCC 14820</strain>
    </source>
</reference>
<dbReference type="PANTHER" id="PTHR48020">
    <property type="entry name" value="PROTON MYO-INOSITOL COTRANSPORTER"/>
    <property type="match status" value="1"/>
</dbReference>
<dbReference type="PROSITE" id="PS00216">
    <property type="entry name" value="SUGAR_TRANSPORT_1"/>
    <property type="match status" value="1"/>
</dbReference>
<gene>
    <name evidence="10" type="ORF">SIL82_15550</name>
</gene>
<protein>
    <submittedName>
        <fullName evidence="10">Sugar porter family MFS transporter</fullName>
    </submittedName>
</protein>
<feature type="transmembrane region" description="Helical" evidence="8">
    <location>
        <begin position="329"/>
        <end position="353"/>
    </location>
</feature>
<dbReference type="Pfam" id="PF00083">
    <property type="entry name" value="Sugar_tr"/>
    <property type="match status" value="1"/>
</dbReference>
<feature type="transmembrane region" description="Helical" evidence="8">
    <location>
        <begin position="43"/>
        <end position="65"/>
    </location>
</feature>
<dbReference type="Gene3D" id="1.20.1250.20">
    <property type="entry name" value="MFS general substrate transporter like domains"/>
    <property type="match status" value="2"/>
</dbReference>
<dbReference type="EMBL" id="JAWXXV010000001">
    <property type="protein sequence ID" value="MDX5985669.1"/>
    <property type="molecule type" value="Genomic_DNA"/>
</dbReference>
<comment type="caution">
    <text evidence="10">The sequence shown here is derived from an EMBL/GenBank/DDBJ whole genome shotgun (WGS) entry which is preliminary data.</text>
</comment>
<dbReference type="InterPro" id="IPR036259">
    <property type="entry name" value="MFS_trans_sf"/>
</dbReference>
<evidence type="ECO:0000256" key="7">
    <source>
        <dbReference type="RuleBase" id="RU003346"/>
    </source>
</evidence>